<evidence type="ECO:0000259" key="1">
    <source>
        <dbReference type="PROSITE" id="PS51330"/>
    </source>
</evidence>
<dbReference type="Proteomes" id="UP001324287">
    <property type="component" value="Chromosome"/>
</dbReference>
<dbReference type="RefSeq" id="WP_324273837.1">
    <property type="nucleotide sequence ID" value="NZ_CP141261.1"/>
</dbReference>
<organism evidence="2 3">
    <name type="scientific">Blastococcus brunescens</name>
    <dbReference type="NCBI Taxonomy" id="1564165"/>
    <lineage>
        <taxon>Bacteria</taxon>
        <taxon>Bacillati</taxon>
        <taxon>Actinomycetota</taxon>
        <taxon>Actinomycetes</taxon>
        <taxon>Geodermatophilales</taxon>
        <taxon>Geodermatophilaceae</taxon>
        <taxon>Blastococcus</taxon>
    </lineage>
</organism>
<feature type="domain" description="DHFR" evidence="1">
    <location>
        <begin position="1"/>
        <end position="68"/>
    </location>
</feature>
<dbReference type="InterPro" id="IPR001796">
    <property type="entry name" value="DHFR_dom"/>
</dbReference>
<reference evidence="2 3" key="1">
    <citation type="submission" date="2023-12" db="EMBL/GenBank/DDBJ databases">
        <title>Blastococcus brunescens sp. nov., an actonobacterium isolated from sandstone collected in sahara desert.</title>
        <authorList>
            <person name="Gtari M."/>
            <person name="Ghodhbane F."/>
        </authorList>
    </citation>
    <scope>NUCLEOTIDE SEQUENCE [LARGE SCALE GENOMIC DNA]</scope>
    <source>
        <strain evidence="2 3">BMG 8361</strain>
    </source>
</reference>
<evidence type="ECO:0000313" key="2">
    <source>
        <dbReference type="EMBL" id="WRL62483.1"/>
    </source>
</evidence>
<dbReference type="EC" id="1.5.1.3" evidence="2"/>
<name>A0ABZ1AYG7_9ACTN</name>
<dbReference type="SUPFAM" id="SSF53597">
    <property type="entry name" value="Dihydrofolate reductase-like"/>
    <property type="match status" value="1"/>
</dbReference>
<dbReference type="PROSITE" id="PS51330">
    <property type="entry name" value="DHFR_2"/>
    <property type="match status" value="1"/>
</dbReference>
<sequence>MIGGGAVYAAFLPHADRLVVTDVDVDVEGDTWAPAIGPAWRRVGRTPHEGWDCSPSSGLRYAVSEYTRDPVGTAG</sequence>
<dbReference type="Pfam" id="PF00186">
    <property type="entry name" value="DHFR_1"/>
    <property type="match status" value="1"/>
</dbReference>
<dbReference type="Gene3D" id="3.40.430.10">
    <property type="entry name" value="Dihydrofolate Reductase, subunit A"/>
    <property type="match status" value="1"/>
</dbReference>
<accession>A0ABZ1AYG7</accession>
<gene>
    <name evidence="2" type="ORF">U6N30_21060</name>
</gene>
<evidence type="ECO:0000313" key="3">
    <source>
        <dbReference type="Proteomes" id="UP001324287"/>
    </source>
</evidence>
<dbReference type="GO" id="GO:0004146">
    <property type="term" value="F:dihydrofolate reductase activity"/>
    <property type="evidence" value="ECO:0007669"/>
    <property type="project" value="UniProtKB-EC"/>
</dbReference>
<keyword evidence="3" id="KW-1185">Reference proteome</keyword>
<dbReference type="EMBL" id="CP141261">
    <property type="protein sequence ID" value="WRL62483.1"/>
    <property type="molecule type" value="Genomic_DNA"/>
</dbReference>
<keyword evidence="2" id="KW-0560">Oxidoreductase</keyword>
<proteinExistence type="predicted"/>
<dbReference type="InterPro" id="IPR024072">
    <property type="entry name" value="DHFR-like_dom_sf"/>
</dbReference>
<protein>
    <submittedName>
        <fullName evidence="2">Dihydrofolate reductase</fullName>
        <ecNumber evidence="2">1.5.1.3</ecNumber>
    </submittedName>
</protein>